<dbReference type="Proteomes" id="UP000254168">
    <property type="component" value="Unassembled WGS sequence"/>
</dbReference>
<organism evidence="1 2">
    <name type="scientific">Xanthomonas euroxanthea</name>
    <dbReference type="NCBI Taxonomy" id="2259622"/>
    <lineage>
        <taxon>Bacteria</taxon>
        <taxon>Pseudomonadati</taxon>
        <taxon>Pseudomonadota</taxon>
        <taxon>Gammaproteobacteria</taxon>
        <taxon>Lysobacterales</taxon>
        <taxon>Lysobacteraceae</taxon>
        <taxon>Xanthomonas</taxon>
    </lineage>
</organism>
<proteinExistence type="predicted"/>
<sequence length="35" mass="4408">MRRPYRLRFMPLRVPDLTSYTQWTCMRINMEQAFV</sequence>
<evidence type="ECO:0000313" key="1">
    <source>
        <dbReference type="EMBL" id="SUZ26851.1"/>
    </source>
</evidence>
<dbReference type="AlphaFoldDB" id="A0AA46C5M7"/>
<dbReference type="EMBL" id="UIHB01000001">
    <property type="protein sequence ID" value="SUZ26851.1"/>
    <property type="molecule type" value="Genomic_DNA"/>
</dbReference>
<accession>A0AA46C5M7</accession>
<reference evidence="1 2" key="1">
    <citation type="submission" date="2018-06" db="EMBL/GenBank/DDBJ databases">
        <authorList>
            <person name="Pothier F. J."/>
        </authorList>
    </citation>
    <scope>NUCLEOTIDE SEQUENCE [LARGE SCALE GENOMIC DNA]</scope>
    <source>
        <strain evidence="1 2">CPBF 424</strain>
    </source>
</reference>
<evidence type="ECO:0000313" key="2">
    <source>
        <dbReference type="Proteomes" id="UP000254168"/>
    </source>
</evidence>
<comment type="caution">
    <text evidence="1">The sequence shown here is derived from an EMBL/GenBank/DDBJ whole genome shotgun (WGS) entry which is preliminary data.</text>
</comment>
<keyword evidence="2" id="KW-1185">Reference proteome</keyword>
<protein>
    <submittedName>
        <fullName evidence="1">Uncharacterized protein</fullName>
    </submittedName>
</protein>
<gene>
    <name evidence="1" type="ORF">CPBF424_06130</name>
</gene>
<name>A0AA46C5M7_9XANT</name>